<organism evidence="11 12">
    <name type="scientific">Cellvibrio japonicus (strain Ueda107)</name>
    <name type="common">Pseudomonas fluorescens subsp. cellulosa</name>
    <dbReference type="NCBI Taxonomy" id="498211"/>
    <lineage>
        <taxon>Bacteria</taxon>
        <taxon>Pseudomonadati</taxon>
        <taxon>Pseudomonadota</taxon>
        <taxon>Gammaproteobacteria</taxon>
        <taxon>Cellvibrionales</taxon>
        <taxon>Cellvibrionaceae</taxon>
        <taxon>Cellvibrio</taxon>
    </lineage>
</organism>
<keyword evidence="7 8" id="KW-0961">Cell wall biogenesis/degradation</keyword>
<evidence type="ECO:0000256" key="1">
    <source>
        <dbReference type="ARBA" id="ARBA00004496"/>
    </source>
</evidence>
<evidence type="ECO:0000256" key="8">
    <source>
        <dbReference type="RuleBase" id="RU003664"/>
    </source>
</evidence>
<dbReference type="Pfam" id="PF08245">
    <property type="entry name" value="Mur_ligase_M"/>
    <property type="match status" value="1"/>
</dbReference>
<keyword evidence="12" id="KW-1185">Reference proteome</keyword>
<dbReference type="GO" id="GO:0051301">
    <property type="term" value="P:cell division"/>
    <property type="evidence" value="ECO:0007669"/>
    <property type="project" value="UniProtKB-KW"/>
</dbReference>
<comment type="catalytic activity">
    <reaction evidence="7 8">
        <text>UDP-N-acetyl-alpha-D-muramoyl-L-alanine + D-glutamate + ATP = UDP-N-acetyl-alpha-D-muramoyl-L-alanyl-D-glutamate + ADP + phosphate + H(+)</text>
        <dbReference type="Rhea" id="RHEA:16429"/>
        <dbReference type="ChEBI" id="CHEBI:15378"/>
        <dbReference type="ChEBI" id="CHEBI:29986"/>
        <dbReference type="ChEBI" id="CHEBI:30616"/>
        <dbReference type="ChEBI" id="CHEBI:43474"/>
        <dbReference type="ChEBI" id="CHEBI:83898"/>
        <dbReference type="ChEBI" id="CHEBI:83900"/>
        <dbReference type="ChEBI" id="CHEBI:456216"/>
        <dbReference type="EC" id="6.3.2.9"/>
    </reaction>
</comment>
<dbReference type="UniPathway" id="UPA00219"/>
<evidence type="ECO:0000256" key="7">
    <source>
        <dbReference type="HAMAP-Rule" id="MF_00639"/>
    </source>
</evidence>
<dbReference type="Gene3D" id="3.90.190.20">
    <property type="entry name" value="Mur ligase, C-terminal domain"/>
    <property type="match status" value="1"/>
</dbReference>
<dbReference type="InterPro" id="IPR005762">
    <property type="entry name" value="MurD"/>
</dbReference>
<dbReference type="KEGG" id="cja:CJA_2931"/>
<dbReference type="Gene3D" id="3.40.50.720">
    <property type="entry name" value="NAD(P)-binding Rossmann-like Domain"/>
    <property type="match status" value="1"/>
</dbReference>
<dbReference type="SUPFAM" id="SSF53623">
    <property type="entry name" value="MurD-like peptide ligases, catalytic domain"/>
    <property type="match status" value="1"/>
</dbReference>
<dbReference type="GO" id="GO:0008360">
    <property type="term" value="P:regulation of cell shape"/>
    <property type="evidence" value="ECO:0007669"/>
    <property type="project" value="UniProtKB-KW"/>
</dbReference>
<keyword evidence="7 8" id="KW-0131">Cell cycle</keyword>
<dbReference type="PANTHER" id="PTHR43692">
    <property type="entry name" value="UDP-N-ACETYLMURAMOYLALANINE--D-GLUTAMATE LIGASE"/>
    <property type="match status" value="1"/>
</dbReference>
<evidence type="ECO:0000313" key="12">
    <source>
        <dbReference type="Proteomes" id="UP000001036"/>
    </source>
</evidence>
<dbReference type="Pfam" id="PF02875">
    <property type="entry name" value="Mur_ligase_C"/>
    <property type="match status" value="1"/>
</dbReference>
<evidence type="ECO:0000256" key="3">
    <source>
        <dbReference type="ARBA" id="ARBA00022490"/>
    </source>
</evidence>
<evidence type="ECO:0000313" key="11">
    <source>
        <dbReference type="EMBL" id="ACE83366.1"/>
    </source>
</evidence>
<dbReference type="InterPro" id="IPR036615">
    <property type="entry name" value="Mur_ligase_C_dom_sf"/>
</dbReference>
<proteinExistence type="inferred from homology"/>
<name>B3PCM2_CELJU</name>
<dbReference type="eggNOG" id="COG0771">
    <property type="taxonomic scope" value="Bacteria"/>
</dbReference>
<comment type="pathway">
    <text evidence="2 7 8">Cell wall biogenesis; peptidoglycan biosynthesis.</text>
</comment>
<feature type="binding site" evidence="7">
    <location>
        <begin position="123"/>
        <end position="129"/>
    </location>
    <ligand>
        <name>ATP</name>
        <dbReference type="ChEBI" id="CHEBI:30616"/>
    </ligand>
</feature>
<dbReference type="STRING" id="498211.CJA_2931"/>
<evidence type="ECO:0000256" key="6">
    <source>
        <dbReference type="ARBA" id="ARBA00022840"/>
    </source>
</evidence>
<dbReference type="InterPro" id="IPR013221">
    <property type="entry name" value="Mur_ligase_cen"/>
</dbReference>
<dbReference type="GO" id="GO:0008764">
    <property type="term" value="F:UDP-N-acetylmuramoylalanine-D-glutamate ligase activity"/>
    <property type="evidence" value="ECO:0007669"/>
    <property type="project" value="UniProtKB-UniRule"/>
</dbReference>
<gene>
    <name evidence="7 11" type="primary">murD</name>
    <name evidence="11" type="ordered locus">CJA_2931</name>
</gene>
<comment type="similarity">
    <text evidence="7">Belongs to the MurCDEF family.</text>
</comment>
<dbReference type="NCBIfam" id="TIGR01087">
    <property type="entry name" value="murD"/>
    <property type="match status" value="1"/>
</dbReference>
<keyword evidence="7 8" id="KW-0573">Peptidoglycan synthesis</keyword>
<dbReference type="HOGENOM" id="CLU_032540_1_0_6"/>
<evidence type="ECO:0000256" key="4">
    <source>
        <dbReference type="ARBA" id="ARBA00022598"/>
    </source>
</evidence>
<dbReference type="InterPro" id="IPR036565">
    <property type="entry name" value="Mur-like_cat_sf"/>
</dbReference>
<evidence type="ECO:0000256" key="5">
    <source>
        <dbReference type="ARBA" id="ARBA00022741"/>
    </source>
</evidence>
<dbReference type="Proteomes" id="UP000001036">
    <property type="component" value="Chromosome"/>
</dbReference>
<dbReference type="GO" id="GO:0005524">
    <property type="term" value="F:ATP binding"/>
    <property type="evidence" value="ECO:0007669"/>
    <property type="project" value="UniProtKB-UniRule"/>
</dbReference>
<keyword evidence="4 7" id="KW-0436">Ligase</keyword>
<sequence>MRGTFAVSQMIATSNLKAIIGTGITGLSVARFLAQQQQAFVLLDTRDNPPNLAAVQAEFPGVRVECGALNAETLLACHEIIVSPGVAVATPALVQAREAGIPIIGDIELFVRHARAPMVAITGSNAKSTVTTLVGEMAKAAGIQVAVGGNLGTPALELLRDDIELYVMELSSFQLETVNKLNAKVATILNISADHLDRYPDMRAYILAKLRIYFGAENIVVNRNDILTHPPLAVGAKPVYFGGRADFGAFGLLDRDGEEYLAKNLTPLLPARELKIRGRHNIDNALAALALGDAAGIPMAAMLGALREFRGLRHRCEYVASIDGVEFYNDSKGTNIGATLAAINGLARVPSRLFVIAGGDGKGQDFTELTASLVASRCVLVLIGRDAPLIASAVGEQVPVHVAQTLKDAVNLSLALATAGDAVLLSPACASFDMFKNYEDRGEQFCVAVQERVTL</sequence>
<evidence type="ECO:0000256" key="2">
    <source>
        <dbReference type="ARBA" id="ARBA00004752"/>
    </source>
</evidence>
<comment type="function">
    <text evidence="7 8">Cell wall formation. Catalyzes the addition of glutamate to the nucleotide precursor UDP-N-acetylmuramoyl-L-alanine (UMA).</text>
</comment>
<keyword evidence="3 7" id="KW-0963">Cytoplasm</keyword>
<comment type="subcellular location">
    <subcellularLocation>
        <location evidence="1 7 8">Cytoplasm</location>
    </subcellularLocation>
</comment>
<dbReference type="GO" id="GO:0071555">
    <property type="term" value="P:cell wall organization"/>
    <property type="evidence" value="ECO:0007669"/>
    <property type="project" value="UniProtKB-KW"/>
</dbReference>
<evidence type="ECO:0000259" key="10">
    <source>
        <dbReference type="Pfam" id="PF08245"/>
    </source>
</evidence>
<protein>
    <recommendedName>
        <fullName evidence="7 8">UDP-N-acetylmuramoylalanine--D-glutamate ligase</fullName>
        <ecNumber evidence="7 8">6.3.2.9</ecNumber>
    </recommendedName>
    <alternativeName>
        <fullName evidence="7">D-glutamic acid-adding enzyme</fullName>
    </alternativeName>
    <alternativeName>
        <fullName evidence="7">UDP-N-acetylmuramoyl-L-alanyl-D-glutamate synthetase</fullName>
    </alternativeName>
</protein>
<dbReference type="HAMAP" id="MF_00639">
    <property type="entry name" value="MurD"/>
    <property type="match status" value="1"/>
</dbReference>
<dbReference type="PANTHER" id="PTHR43692:SF1">
    <property type="entry name" value="UDP-N-ACETYLMURAMOYLALANINE--D-GLUTAMATE LIGASE"/>
    <property type="match status" value="1"/>
</dbReference>
<feature type="domain" description="Mur ligase C-terminal" evidence="9">
    <location>
        <begin position="314"/>
        <end position="429"/>
    </location>
</feature>
<accession>B3PCM2</accession>
<dbReference type="EC" id="6.3.2.9" evidence="7 8"/>
<dbReference type="Gene3D" id="3.40.1190.10">
    <property type="entry name" value="Mur-like, catalytic domain"/>
    <property type="match status" value="1"/>
</dbReference>
<dbReference type="SUPFAM" id="SSF51984">
    <property type="entry name" value="MurCD N-terminal domain"/>
    <property type="match status" value="1"/>
</dbReference>
<dbReference type="InterPro" id="IPR004101">
    <property type="entry name" value="Mur_ligase_C"/>
</dbReference>
<keyword evidence="5 7" id="KW-0547">Nucleotide-binding</keyword>
<keyword evidence="7 8" id="KW-0133">Cell shape</keyword>
<dbReference type="SUPFAM" id="SSF53244">
    <property type="entry name" value="MurD-like peptide ligases, peptide-binding domain"/>
    <property type="match status" value="1"/>
</dbReference>
<dbReference type="AlphaFoldDB" id="B3PCM2"/>
<dbReference type="Pfam" id="PF21799">
    <property type="entry name" value="MurD-like_N"/>
    <property type="match status" value="1"/>
</dbReference>
<dbReference type="GO" id="GO:0005737">
    <property type="term" value="C:cytoplasm"/>
    <property type="evidence" value="ECO:0007669"/>
    <property type="project" value="UniProtKB-SubCell"/>
</dbReference>
<keyword evidence="7 8" id="KW-0132">Cell division</keyword>
<dbReference type="GO" id="GO:0009252">
    <property type="term" value="P:peptidoglycan biosynthetic process"/>
    <property type="evidence" value="ECO:0007669"/>
    <property type="project" value="UniProtKB-UniRule"/>
</dbReference>
<keyword evidence="6 7" id="KW-0067">ATP-binding</keyword>
<dbReference type="EMBL" id="CP000934">
    <property type="protein sequence ID" value="ACE83366.1"/>
    <property type="molecule type" value="Genomic_DNA"/>
</dbReference>
<reference evidence="11 12" key="1">
    <citation type="journal article" date="2008" name="J. Bacteriol.">
        <title>Insights into plant cell wall degradation from the genome sequence of the soil bacterium Cellvibrio japonicus.</title>
        <authorList>
            <person name="Deboy R.T."/>
            <person name="Mongodin E.F."/>
            <person name="Fouts D.E."/>
            <person name="Tailford L.E."/>
            <person name="Khouri H."/>
            <person name="Emerson J.B."/>
            <person name="Mohamoud Y."/>
            <person name="Watkins K."/>
            <person name="Henrissat B."/>
            <person name="Gilbert H.J."/>
            <person name="Nelson K.E."/>
        </authorList>
    </citation>
    <scope>NUCLEOTIDE SEQUENCE [LARGE SCALE GENOMIC DNA]</scope>
    <source>
        <strain evidence="11 12">Ueda107</strain>
    </source>
</reference>
<feature type="domain" description="Mur ligase central" evidence="10">
    <location>
        <begin position="121"/>
        <end position="291"/>
    </location>
</feature>
<evidence type="ECO:0000259" key="9">
    <source>
        <dbReference type="Pfam" id="PF02875"/>
    </source>
</evidence>